<reference evidence="3" key="1">
    <citation type="journal article" date="2019" name="Int. J. Syst. Evol. Microbiol.">
        <title>The Global Catalogue of Microorganisms (GCM) 10K type strain sequencing project: providing services to taxonomists for standard genome sequencing and annotation.</title>
        <authorList>
            <consortium name="The Broad Institute Genomics Platform"/>
            <consortium name="The Broad Institute Genome Sequencing Center for Infectious Disease"/>
            <person name="Wu L."/>
            <person name="Ma J."/>
        </authorList>
    </citation>
    <scope>NUCLEOTIDE SEQUENCE [LARGE SCALE GENOMIC DNA]</scope>
    <source>
        <strain evidence="3">CCTCC AB 2013263</strain>
    </source>
</reference>
<gene>
    <name evidence="2" type="ORF">ACFOPQ_04825</name>
</gene>
<proteinExistence type="predicted"/>
<sequence length="152" mass="15968">MFFRRLPILLTAALLAGCGIPLPTNIDLPIDGTYTGRVVGKNGQDRYAVTVTSSGLRVTATFKNRDTGQEMVLSGQRSALGNTPVKVTARGGVGSGTPCPDGFTDVYVMDVDFYASQPGRGLGSLWHESCDATGAGFVANLQGSGLLELNRQ</sequence>
<dbReference type="EMBL" id="JBHRZF010000044">
    <property type="protein sequence ID" value="MFC3860086.1"/>
    <property type="molecule type" value="Genomic_DNA"/>
</dbReference>
<accession>A0ABV8A4D1</accession>
<evidence type="ECO:0000313" key="2">
    <source>
        <dbReference type="EMBL" id="MFC3860086.1"/>
    </source>
</evidence>
<evidence type="ECO:0000313" key="3">
    <source>
        <dbReference type="Proteomes" id="UP001595748"/>
    </source>
</evidence>
<feature type="chain" id="PRO_5047184998" description="Lipoprotein" evidence="1">
    <location>
        <begin position="27"/>
        <end position="152"/>
    </location>
</feature>
<evidence type="ECO:0008006" key="4">
    <source>
        <dbReference type="Google" id="ProtNLM"/>
    </source>
</evidence>
<dbReference type="Proteomes" id="UP001595748">
    <property type="component" value="Unassembled WGS sequence"/>
</dbReference>
<keyword evidence="1" id="KW-0732">Signal</keyword>
<feature type="signal peptide" evidence="1">
    <location>
        <begin position="1"/>
        <end position="26"/>
    </location>
</feature>
<name>A0ABV8A4D1_9DEIO</name>
<keyword evidence="3" id="KW-1185">Reference proteome</keyword>
<dbReference type="RefSeq" id="WP_380076236.1">
    <property type="nucleotide sequence ID" value="NZ_JBHRZF010000044.1"/>
</dbReference>
<evidence type="ECO:0000256" key="1">
    <source>
        <dbReference type="SAM" id="SignalP"/>
    </source>
</evidence>
<comment type="caution">
    <text evidence="2">The sequence shown here is derived from an EMBL/GenBank/DDBJ whole genome shotgun (WGS) entry which is preliminary data.</text>
</comment>
<protein>
    <recommendedName>
        <fullName evidence="4">Lipoprotein</fullName>
    </recommendedName>
</protein>
<dbReference type="PROSITE" id="PS51257">
    <property type="entry name" value="PROKAR_LIPOPROTEIN"/>
    <property type="match status" value="1"/>
</dbReference>
<organism evidence="2 3">
    <name type="scientific">Deinococcus antarcticus</name>
    <dbReference type="NCBI Taxonomy" id="1298767"/>
    <lineage>
        <taxon>Bacteria</taxon>
        <taxon>Thermotogati</taxon>
        <taxon>Deinococcota</taxon>
        <taxon>Deinococci</taxon>
        <taxon>Deinococcales</taxon>
        <taxon>Deinococcaceae</taxon>
        <taxon>Deinococcus</taxon>
    </lineage>
</organism>